<reference evidence="6 7" key="1">
    <citation type="submission" date="2023-07" db="EMBL/GenBank/DDBJ databases">
        <title>Comparative genomics of wheat-associated soil bacteria to identify genetic determinants of phenazine resistance.</title>
        <authorList>
            <person name="Mouncey N."/>
        </authorList>
    </citation>
    <scope>NUCLEOTIDE SEQUENCE [LARGE SCALE GENOMIC DNA]</scope>
    <source>
        <strain evidence="6 7">W2I7</strain>
    </source>
</reference>
<dbReference type="Gene3D" id="3.40.50.2300">
    <property type="match status" value="2"/>
</dbReference>
<gene>
    <name evidence="6" type="ORF">QFZ46_001957</name>
</gene>
<organism evidence="6 7">
    <name type="scientific">Microbacterium murale</name>
    <dbReference type="NCBI Taxonomy" id="1081040"/>
    <lineage>
        <taxon>Bacteria</taxon>
        <taxon>Bacillati</taxon>
        <taxon>Actinomycetota</taxon>
        <taxon>Actinomycetes</taxon>
        <taxon>Micrococcales</taxon>
        <taxon>Microbacteriaceae</taxon>
        <taxon>Microbacterium</taxon>
    </lineage>
</organism>
<dbReference type="PANTHER" id="PTHR30146:SF155">
    <property type="entry name" value="ALANINE RACEMASE"/>
    <property type="match status" value="1"/>
</dbReference>
<evidence type="ECO:0000256" key="2">
    <source>
        <dbReference type="ARBA" id="ARBA00023125"/>
    </source>
</evidence>
<dbReference type="InterPro" id="IPR000843">
    <property type="entry name" value="HTH_LacI"/>
</dbReference>
<dbReference type="EMBL" id="JAUSXK010000001">
    <property type="protein sequence ID" value="MDQ0643797.1"/>
    <property type="molecule type" value="Genomic_DNA"/>
</dbReference>
<feature type="region of interest" description="Disordered" evidence="4">
    <location>
        <begin position="322"/>
        <end position="361"/>
    </location>
</feature>
<dbReference type="Gene3D" id="1.10.260.40">
    <property type="entry name" value="lambda repressor-like DNA-binding domains"/>
    <property type="match status" value="1"/>
</dbReference>
<dbReference type="PANTHER" id="PTHR30146">
    <property type="entry name" value="LACI-RELATED TRANSCRIPTIONAL REPRESSOR"/>
    <property type="match status" value="1"/>
</dbReference>
<evidence type="ECO:0000313" key="6">
    <source>
        <dbReference type="EMBL" id="MDQ0643797.1"/>
    </source>
</evidence>
<dbReference type="InterPro" id="IPR010982">
    <property type="entry name" value="Lambda_DNA-bd_dom_sf"/>
</dbReference>
<dbReference type="GO" id="GO:0003677">
    <property type="term" value="F:DNA binding"/>
    <property type="evidence" value="ECO:0007669"/>
    <property type="project" value="UniProtKB-KW"/>
</dbReference>
<dbReference type="CDD" id="cd06267">
    <property type="entry name" value="PBP1_LacI_sugar_binding-like"/>
    <property type="match status" value="1"/>
</dbReference>
<evidence type="ECO:0000256" key="3">
    <source>
        <dbReference type="ARBA" id="ARBA00023163"/>
    </source>
</evidence>
<evidence type="ECO:0000313" key="7">
    <source>
        <dbReference type="Proteomes" id="UP001239085"/>
    </source>
</evidence>
<comment type="caution">
    <text evidence="6">The sequence shown here is derived from an EMBL/GenBank/DDBJ whole genome shotgun (WGS) entry which is preliminary data.</text>
</comment>
<dbReference type="Pfam" id="PF00356">
    <property type="entry name" value="LacI"/>
    <property type="match status" value="1"/>
</dbReference>
<keyword evidence="7" id="KW-1185">Reference proteome</keyword>
<protein>
    <submittedName>
        <fullName evidence="6">DNA-binding LacI/PurR family transcriptional regulator</fullName>
    </submittedName>
</protein>
<dbReference type="SMART" id="SM00354">
    <property type="entry name" value="HTH_LACI"/>
    <property type="match status" value="1"/>
</dbReference>
<keyword evidence="1" id="KW-0805">Transcription regulation</keyword>
<dbReference type="CDD" id="cd01392">
    <property type="entry name" value="HTH_LacI"/>
    <property type="match status" value="1"/>
</dbReference>
<dbReference type="SUPFAM" id="SSF47413">
    <property type="entry name" value="lambda repressor-like DNA-binding domains"/>
    <property type="match status" value="1"/>
</dbReference>
<evidence type="ECO:0000259" key="5">
    <source>
        <dbReference type="PROSITE" id="PS50932"/>
    </source>
</evidence>
<sequence>MTEHASRVDIADNNAPDVEARLTSFDIARMAGVSVSAVSLALNGRPGVSETTRQRIVAIADEMNWRPHRAARALKGATNDVAGLVVARPARTLGIEPFFAHLMSGLQSTLSQSSFALQLLIVEDTASEIATYRQWAAENRVAGTVLLDLAVDDPRPAVLADLGIPAVAIGGAGEAWPVTSVWADDYAAMTTLLSYLSALGHRNLGYVGGTATYEHTRRRAAAVAELSKTQGLRVTTISTDFSDEQGGEATRSLLSRFDRPTALVYDSDVMAVAGLGVANEMGVEVPLAALDRLIRRLGPDALDASGDHESHPRHLRARIARGRTAARRDHGRAGDSGIRSGANAAAGRARQHGTSPQHRALRPRVAGRVGVAAIDQFCPSAFVSRTGPASPAATRHPMDRMPPAEFGHELPLVLGNPISRPSKAVNEACSIGCPHAHPCRGR</sequence>
<evidence type="ECO:0000256" key="1">
    <source>
        <dbReference type="ARBA" id="ARBA00023015"/>
    </source>
</evidence>
<feature type="domain" description="HTH lacI-type" evidence="5">
    <location>
        <begin position="22"/>
        <end position="76"/>
    </location>
</feature>
<keyword evidence="2 6" id="KW-0238">DNA-binding</keyword>
<proteinExistence type="predicted"/>
<dbReference type="PROSITE" id="PS50932">
    <property type="entry name" value="HTH_LACI_2"/>
    <property type="match status" value="1"/>
</dbReference>
<dbReference type="Proteomes" id="UP001239085">
    <property type="component" value="Unassembled WGS sequence"/>
</dbReference>
<keyword evidence="3" id="KW-0804">Transcription</keyword>
<accession>A0ABU0PA06</accession>
<dbReference type="SUPFAM" id="SSF53822">
    <property type="entry name" value="Periplasmic binding protein-like I"/>
    <property type="match status" value="1"/>
</dbReference>
<name>A0ABU0PA06_9MICO</name>
<evidence type="ECO:0000256" key="4">
    <source>
        <dbReference type="SAM" id="MobiDB-lite"/>
    </source>
</evidence>
<feature type="compositionally biased region" description="Low complexity" evidence="4">
    <location>
        <begin position="337"/>
        <end position="348"/>
    </location>
</feature>
<dbReference type="Pfam" id="PF13377">
    <property type="entry name" value="Peripla_BP_3"/>
    <property type="match status" value="1"/>
</dbReference>
<dbReference type="InterPro" id="IPR046335">
    <property type="entry name" value="LacI/GalR-like_sensor"/>
</dbReference>
<dbReference type="InterPro" id="IPR028082">
    <property type="entry name" value="Peripla_BP_I"/>
</dbReference>